<dbReference type="GO" id="GO:0016491">
    <property type="term" value="F:oxidoreductase activity"/>
    <property type="evidence" value="ECO:0007669"/>
    <property type="project" value="UniProtKB-KW"/>
</dbReference>
<dbReference type="InterPro" id="IPR039068">
    <property type="entry name" value="PqqC-like"/>
</dbReference>
<dbReference type="AlphaFoldDB" id="A0A840MV50"/>
<dbReference type="Proteomes" id="UP000575898">
    <property type="component" value="Unassembled WGS sequence"/>
</dbReference>
<evidence type="ECO:0000256" key="1">
    <source>
        <dbReference type="ARBA" id="ARBA00023002"/>
    </source>
</evidence>
<evidence type="ECO:0000313" key="3">
    <source>
        <dbReference type="Proteomes" id="UP000575898"/>
    </source>
</evidence>
<dbReference type="PANTHER" id="PTHR40279:SF3">
    <property type="entry name" value="4-AMINOBENZOATE SYNTHASE"/>
    <property type="match status" value="1"/>
</dbReference>
<keyword evidence="1" id="KW-0560">Oxidoreductase</keyword>
<organism evidence="2 3">
    <name type="scientific">Chitinivorax tropicus</name>
    <dbReference type="NCBI Taxonomy" id="714531"/>
    <lineage>
        <taxon>Bacteria</taxon>
        <taxon>Pseudomonadati</taxon>
        <taxon>Pseudomonadota</taxon>
        <taxon>Betaproteobacteria</taxon>
        <taxon>Chitinivorax</taxon>
    </lineage>
</organism>
<dbReference type="RefSeq" id="WP_184041629.1">
    <property type="nucleotide sequence ID" value="NZ_JACHHY010000028.1"/>
</dbReference>
<evidence type="ECO:0000313" key="2">
    <source>
        <dbReference type="EMBL" id="MBB5020226.1"/>
    </source>
</evidence>
<sequence>MLNAKKMLDTEKARLIETLRTNSFLTRCRAGQVSLDELKYFLVQQGHYSAFFTRYLCALMANLPSNVEVFELAENLFEELGFSGSDETPHYLIYRKMLSDFGLSLDQNEPTSATRNLIDTMFAHCRNPQPSIGLAALCLGAEALVPAIYSDLITGFEAHNVDKAAIWFFHLHVACDDGHAETIENILVEMIEKDSAQMNHIIETGQALVAARSAFFDAIERKFQVEQADAVA</sequence>
<dbReference type="Gene3D" id="1.20.910.10">
    <property type="entry name" value="Heme oxygenase-like"/>
    <property type="match status" value="1"/>
</dbReference>
<dbReference type="EMBL" id="JACHHY010000028">
    <property type="protein sequence ID" value="MBB5020226.1"/>
    <property type="molecule type" value="Genomic_DNA"/>
</dbReference>
<comment type="caution">
    <text evidence="2">The sequence shown here is derived from an EMBL/GenBank/DDBJ whole genome shotgun (WGS) entry which is preliminary data.</text>
</comment>
<dbReference type="InterPro" id="IPR016084">
    <property type="entry name" value="Haem_Oase-like_multi-hlx"/>
</dbReference>
<protein>
    <submittedName>
        <fullName evidence="2">Pyrroloquinoline quinone (PQQ) biosynthesis protein C</fullName>
    </submittedName>
</protein>
<dbReference type="Pfam" id="PF14518">
    <property type="entry name" value="Haem_oxygenas_2"/>
    <property type="match status" value="1"/>
</dbReference>
<accession>A0A840MV50</accession>
<reference evidence="2 3" key="1">
    <citation type="submission" date="2020-08" db="EMBL/GenBank/DDBJ databases">
        <title>Genomic Encyclopedia of Type Strains, Phase IV (KMG-IV): sequencing the most valuable type-strain genomes for metagenomic binning, comparative biology and taxonomic classification.</title>
        <authorList>
            <person name="Goeker M."/>
        </authorList>
    </citation>
    <scope>NUCLEOTIDE SEQUENCE [LARGE SCALE GENOMIC DNA]</scope>
    <source>
        <strain evidence="2 3">DSM 27165</strain>
    </source>
</reference>
<gene>
    <name evidence="2" type="ORF">HNQ59_003543</name>
</gene>
<keyword evidence="3" id="KW-1185">Reference proteome</keyword>
<dbReference type="SUPFAM" id="SSF48613">
    <property type="entry name" value="Heme oxygenase-like"/>
    <property type="match status" value="1"/>
</dbReference>
<proteinExistence type="predicted"/>
<name>A0A840MV50_9PROT</name>
<dbReference type="PANTHER" id="PTHR40279">
    <property type="entry name" value="PQQC-LIKE PROTEIN"/>
    <property type="match status" value="1"/>
</dbReference>
<dbReference type="SMART" id="SM01236">
    <property type="entry name" value="Haem_oxygenase_2"/>
    <property type="match status" value="1"/>
</dbReference>